<dbReference type="InterPro" id="IPR002100">
    <property type="entry name" value="TF_MADSbox"/>
</dbReference>
<evidence type="ECO:0000259" key="6">
    <source>
        <dbReference type="PROSITE" id="PS50066"/>
    </source>
</evidence>
<evidence type="ECO:0000256" key="3">
    <source>
        <dbReference type="ARBA" id="ARBA00023125"/>
    </source>
</evidence>
<dbReference type="GO" id="GO:0000978">
    <property type="term" value="F:RNA polymerase II cis-regulatory region sequence-specific DNA binding"/>
    <property type="evidence" value="ECO:0000318"/>
    <property type="project" value="GO_Central"/>
</dbReference>
<evidence type="ECO:0000313" key="8">
    <source>
        <dbReference type="Proteomes" id="UP000008311"/>
    </source>
</evidence>
<dbReference type="Pfam" id="PF00319">
    <property type="entry name" value="SRF-TF"/>
    <property type="match status" value="1"/>
</dbReference>
<dbReference type="GO" id="GO:0000981">
    <property type="term" value="F:DNA-binding transcription factor activity, RNA polymerase II-specific"/>
    <property type="evidence" value="ECO:0000318"/>
    <property type="project" value="GO_Central"/>
</dbReference>
<keyword evidence="3" id="KW-0238">DNA-binding</keyword>
<evidence type="ECO:0000256" key="2">
    <source>
        <dbReference type="ARBA" id="ARBA00023015"/>
    </source>
</evidence>
<dbReference type="SMART" id="SM00432">
    <property type="entry name" value="MADS"/>
    <property type="match status" value="1"/>
</dbReference>
<dbReference type="GO" id="GO:0006357">
    <property type="term" value="P:regulation of transcription by RNA polymerase II"/>
    <property type="evidence" value="ECO:0000318"/>
    <property type="project" value="GO_Central"/>
</dbReference>
<dbReference type="PANTHER" id="PTHR11945">
    <property type="entry name" value="MADS BOX PROTEIN"/>
    <property type="match status" value="1"/>
</dbReference>
<dbReference type="CDD" id="cd00120">
    <property type="entry name" value="MADS"/>
    <property type="match status" value="1"/>
</dbReference>
<evidence type="ECO:0000256" key="1">
    <source>
        <dbReference type="ARBA" id="ARBA00004123"/>
    </source>
</evidence>
<name>B9S9G7_RICCO</name>
<protein>
    <submittedName>
        <fullName evidence="7">Mads box protein, putative</fullName>
    </submittedName>
</protein>
<organism evidence="7 8">
    <name type="scientific">Ricinus communis</name>
    <name type="common">Castor bean</name>
    <dbReference type="NCBI Taxonomy" id="3988"/>
    <lineage>
        <taxon>Eukaryota</taxon>
        <taxon>Viridiplantae</taxon>
        <taxon>Streptophyta</taxon>
        <taxon>Embryophyta</taxon>
        <taxon>Tracheophyta</taxon>
        <taxon>Spermatophyta</taxon>
        <taxon>Magnoliopsida</taxon>
        <taxon>eudicotyledons</taxon>
        <taxon>Gunneridae</taxon>
        <taxon>Pentapetalae</taxon>
        <taxon>rosids</taxon>
        <taxon>fabids</taxon>
        <taxon>Malpighiales</taxon>
        <taxon>Euphorbiaceae</taxon>
        <taxon>Acalyphoideae</taxon>
        <taxon>Acalypheae</taxon>
        <taxon>Ricinus</taxon>
    </lineage>
</organism>
<keyword evidence="2" id="KW-0805">Transcription regulation</keyword>
<feature type="domain" description="MADS-box" evidence="6">
    <location>
        <begin position="6"/>
        <end position="66"/>
    </location>
</feature>
<dbReference type="SUPFAM" id="SSF55455">
    <property type="entry name" value="SRF-like"/>
    <property type="match status" value="1"/>
</dbReference>
<dbReference type="PANTHER" id="PTHR11945:SF790">
    <property type="entry name" value="MADS-BOX DOMAIN-CONTAINING PROTEIN"/>
    <property type="match status" value="1"/>
</dbReference>
<keyword evidence="4" id="KW-0804">Transcription</keyword>
<comment type="subcellular location">
    <subcellularLocation>
        <location evidence="1">Nucleus</location>
    </subcellularLocation>
</comment>
<gene>
    <name evidence="7" type="ORF">RCOM_0885150</name>
</gene>
<dbReference type="PROSITE" id="PS50066">
    <property type="entry name" value="MADS_BOX_2"/>
    <property type="match status" value="1"/>
</dbReference>
<accession>B9S9G7</accession>
<dbReference type="Gene3D" id="3.40.1810.10">
    <property type="entry name" value="Transcription factor, MADS-box"/>
    <property type="match status" value="1"/>
</dbReference>
<reference evidence="8" key="1">
    <citation type="journal article" date="2010" name="Nat. Biotechnol.">
        <title>Draft genome sequence of the oilseed species Ricinus communis.</title>
        <authorList>
            <person name="Chan A.P."/>
            <person name="Crabtree J."/>
            <person name="Zhao Q."/>
            <person name="Lorenzi H."/>
            <person name="Orvis J."/>
            <person name="Puiu D."/>
            <person name="Melake-Berhan A."/>
            <person name="Jones K.M."/>
            <person name="Redman J."/>
            <person name="Chen G."/>
            <person name="Cahoon E.B."/>
            <person name="Gedil M."/>
            <person name="Stanke M."/>
            <person name="Haas B.J."/>
            <person name="Wortman J.R."/>
            <person name="Fraser-Liggett C.M."/>
            <person name="Ravel J."/>
            <person name="Rabinowicz P.D."/>
        </authorList>
    </citation>
    <scope>NUCLEOTIDE SEQUENCE [LARGE SCALE GENOMIC DNA]</scope>
    <source>
        <strain evidence="8">cv. Hale</strain>
    </source>
</reference>
<dbReference type="AlphaFoldDB" id="B9S9G7"/>
<evidence type="ECO:0000256" key="4">
    <source>
        <dbReference type="ARBA" id="ARBA00023163"/>
    </source>
</evidence>
<dbReference type="Proteomes" id="UP000008311">
    <property type="component" value="Unassembled WGS sequence"/>
</dbReference>
<dbReference type="GO" id="GO:0046983">
    <property type="term" value="F:protein dimerization activity"/>
    <property type="evidence" value="ECO:0007669"/>
    <property type="project" value="InterPro"/>
</dbReference>
<dbReference type="PRINTS" id="PR00404">
    <property type="entry name" value="MADSDOMAIN"/>
</dbReference>
<dbReference type="InterPro" id="IPR036879">
    <property type="entry name" value="TF_MADSbox_sf"/>
</dbReference>
<dbReference type="InParanoid" id="B9S9G7"/>
<dbReference type="Gene3D" id="6.10.140.920">
    <property type="match status" value="1"/>
</dbReference>
<sequence>MSRISNGSQGFEMVNISKESNLLVTFLNRRFGVSRKADEVSILSGAEVTIVVFLPGNKVFSFCHTSVETTVDRFLSRNPPQISGSLQLTDAHGKSRLPELNMVLIQTINELEMEKKQGEELDQIRKITQAQQWWESPVEELDLTQLKQLKASLEMMLGDNVGKQAEQLLFQATNSPEFYAPTSNGVVPFDLKNRGFNTNMMPYQYPNLGYGGFC</sequence>
<dbReference type="eggNOG" id="KOG0014">
    <property type="taxonomic scope" value="Eukaryota"/>
</dbReference>
<keyword evidence="5" id="KW-0539">Nucleus</keyword>
<keyword evidence="8" id="KW-1185">Reference proteome</keyword>
<dbReference type="EMBL" id="EQ973897">
    <property type="protein sequence ID" value="EEF39723.1"/>
    <property type="molecule type" value="Genomic_DNA"/>
</dbReference>
<evidence type="ECO:0000313" key="7">
    <source>
        <dbReference type="EMBL" id="EEF39723.1"/>
    </source>
</evidence>
<proteinExistence type="predicted"/>
<dbReference type="GO" id="GO:0005634">
    <property type="term" value="C:nucleus"/>
    <property type="evidence" value="ECO:0007669"/>
    <property type="project" value="UniProtKB-SubCell"/>
</dbReference>
<evidence type="ECO:0000256" key="5">
    <source>
        <dbReference type="ARBA" id="ARBA00023242"/>
    </source>
</evidence>